<proteinExistence type="inferred from homology"/>
<dbReference type="Pfam" id="PF01649">
    <property type="entry name" value="Ribosomal_S20p"/>
    <property type="match status" value="1"/>
</dbReference>
<dbReference type="AlphaFoldDB" id="A0A1C3EDB5"/>
<dbReference type="NCBIfam" id="TIGR00029">
    <property type="entry name" value="S20"/>
    <property type="match status" value="1"/>
</dbReference>
<dbReference type="PANTHER" id="PTHR33398:SF1">
    <property type="entry name" value="SMALL RIBOSOMAL SUBUNIT PROTEIN BS20C"/>
    <property type="match status" value="1"/>
</dbReference>
<dbReference type="PANTHER" id="PTHR33398">
    <property type="entry name" value="30S RIBOSOMAL PROTEIN S20"/>
    <property type="match status" value="1"/>
</dbReference>
<dbReference type="GO" id="GO:0005829">
    <property type="term" value="C:cytosol"/>
    <property type="evidence" value="ECO:0007669"/>
    <property type="project" value="TreeGrafter"/>
</dbReference>
<keyword evidence="10" id="KW-1185">Reference proteome</keyword>
<evidence type="ECO:0000256" key="6">
    <source>
        <dbReference type="ARBA" id="ARBA00023274"/>
    </source>
</evidence>
<dbReference type="Proteomes" id="UP000094828">
    <property type="component" value="Unassembled WGS sequence"/>
</dbReference>
<evidence type="ECO:0000256" key="1">
    <source>
        <dbReference type="ARBA" id="ARBA00003134"/>
    </source>
</evidence>
<dbReference type="OrthoDB" id="289707at2"/>
<evidence type="ECO:0000256" key="7">
    <source>
        <dbReference type="ARBA" id="ARBA00035136"/>
    </source>
</evidence>
<dbReference type="InterPro" id="IPR002583">
    <property type="entry name" value="Ribosomal_bS20"/>
</dbReference>
<dbReference type="GO" id="GO:0006412">
    <property type="term" value="P:translation"/>
    <property type="evidence" value="ECO:0007669"/>
    <property type="project" value="UniProtKB-UniRule"/>
</dbReference>
<dbReference type="RefSeq" id="WP_068847824.1">
    <property type="nucleotide sequence ID" value="NZ_LYDR01000090.1"/>
</dbReference>
<dbReference type="Gene3D" id="1.20.58.110">
    <property type="entry name" value="Ribosomal protein S20"/>
    <property type="match status" value="1"/>
</dbReference>
<evidence type="ECO:0000256" key="5">
    <source>
        <dbReference type="ARBA" id="ARBA00022980"/>
    </source>
</evidence>
<comment type="similarity">
    <text evidence="2 8">Belongs to the bacterial ribosomal protein bS20 family.</text>
</comment>
<evidence type="ECO:0000256" key="3">
    <source>
        <dbReference type="ARBA" id="ARBA00022730"/>
    </source>
</evidence>
<dbReference type="EMBL" id="LYDR01000090">
    <property type="protein sequence ID" value="ODA31236.1"/>
    <property type="molecule type" value="Genomic_DNA"/>
</dbReference>
<accession>A0A1C3EDB5</accession>
<dbReference type="GO" id="GO:0070181">
    <property type="term" value="F:small ribosomal subunit rRNA binding"/>
    <property type="evidence" value="ECO:0007669"/>
    <property type="project" value="TreeGrafter"/>
</dbReference>
<dbReference type="SUPFAM" id="SSF46992">
    <property type="entry name" value="Ribosomal protein S20"/>
    <property type="match status" value="1"/>
</dbReference>
<keyword evidence="5 8" id="KW-0689">Ribosomal protein</keyword>
<name>A0A1C3EDB5_9PLAN</name>
<evidence type="ECO:0000313" key="10">
    <source>
        <dbReference type="Proteomes" id="UP000094828"/>
    </source>
</evidence>
<reference evidence="9 10" key="1">
    <citation type="submission" date="2016-05" db="EMBL/GenBank/DDBJ databases">
        <title>Genomic and physiological characterization of Planctopirus sp. isolated from fresh water lake.</title>
        <authorList>
            <person name="Subhash Y."/>
            <person name="Ramana C."/>
        </authorList>
    </citation>
    <scope>NUCLEOTIDE SEQUENCE [LARGE SCALE GENOMIC DNA]</scope>
    <source>
        <strain evidence="9 10">JC280</strain>
    </source>
</reference>
<dbReference type="STRING" id="1841610.A6X21_22440"/>
<evidence type="ECO:0000256" key="8">
    <source>
        <dbReference type="HAMAP-Rule" id="MF_00500"/>
    </source>
</evidence>
<evidence type="ECO:0000256" key="4">
    <source>
        <dbReference type="ARBA" id="ARBA00022884"/>
    </source>
</evidence>
<dbReference type="GO" id="GO:0015935">
    <property type="term" value="C:small ribosomal subunit"/>
    <property type="evidence" value="ECO:0007669"/>
    <property type="project" value="TreeGrafter"/>
</dbReference>
<protein>
    <recommendedName>
        <fullName evidence="7 8">Small ribosomal subunit protein bS20</fullName>
    </recommendedName>
</protein>
<keyword evidence="4 8" id="KW-0694">RNA-binding</keyword>
<dbReference type="HAMAP" id="MF_00500">
    <property type="entry name" value="Ribosomal_bS20"/>
    <property type="match status" value="1"/>
</dbReference>
<comment type="caution">
    <text evidence="9">The sequence shown here is derived from an EMBL/GenBank/DDBJ whole genome shotgun (WGS) entry which is preliminary data.</text>
</comment>
<keyword evidence="6 8" id="KW-0687">Ribonucleoprotein</keyword>
<gene>
    <name evidence="8" type="primary">rpsT</name>
    <name evidence="9" type="ORF">A6X21_22440</name>
</gene>
<dbReference type="GO" id="GO:0003735">
    <property type="term" value="F:structural constituent of ribosome"/>
    <property type="evidence" value="ECO:0007669"/>
    <property type="project" value="InterPro"/>
</dbReference>
<comment type="function">
    <text evidence="1 8">Binds directly to 16S ribosomal RNA.</text>
</comment>
<keyword evidence="3 8" id="KW-0699">rRNA-binding</keyword>
<organism evidence="9 10">
    <name type="scientific">Planctopirus hydrillae</name>
    <dbReference type="NCBI Taxonomy" id="1841610"/>
    <lineage>
        <taxon>Bacteria</taxon>
        <taxon>Pseudomonadati</taxon>
        <taxon>Planctomycetota</taxon>
        <taxon>Planctomycetia</taxon>
        <taxon>Planctomycetales</taxon>
        <taxon>Planctomycetaceae</taxon>
        <taxon>Planctopirus</taxon>
    </lineage>
</organism>
<sequence length="104" mass="11249">MPNSDGARRSLRKQLKRRAANRVLRSVLRTTVKKTRLTFTAVVTGGSVDDATTQLRVAIKKIDQMAARGLIHKNKAARDKSRLTISLNKALAAKSAAAQAPAAE</sequence>
<dbReference type="InterPro" id="IPR036510">
    <property type="entry name" value="Ribosomal_bS20_sf"/>
</dbReference>
<evidence type="ECO:0000256" key="2">
    <source>
        <dbReference type="ARBA" id="ARBA00007634"/>
    </source>
</evidence>
<evidence type="ECO:0000313" key="9">
    <source>
        <dbReference type="EMBL" id="ODA31236.1"/>
    </source>
</evidence>